<feature type="binding site" evidence="1">
    <location>
        <position position="43"/>
    </location>
    <ligand>
        <name>[4Fe-4S] cluster</name>
        <dbReference type="ChEBI" id="CHEBI:49883"/>
    </ligand>
</feature>
<comment type="similarity">
    <text evidence="1">Belongs to the peptidase U32 family. UbiV subfamily.</text>
</comment>
<dbReference type="InterPro" id="IPR043693">
    <property type="entry name" value="UbiV"/>
</dbReference>
<dbReference type="EMBL" id="CP011412">
    <property type="protein sequence ID" value="AKH20208.1"/>
    <property type="molecule type" value="Genomic_DNA"/>
</dbReference>
<dbReference type="UniPathway" id="UPA00232"/>
<dbReference type="GO" id="GO:0046872">
    <property type="term" value="F:metal ion binding"/>
    <property type="evidence" value="ECO:0007669"/>
    <property type="project" value="UniProtKB-KW"/>
</dbReference>
<protein>
    <recommendedName>
        <fullName evidence="1">Ubiquinone biosynthesis protein UbiV</fullName>
    </recommendedName>
</protein>
<dbReference type="GO" id="GO:0008233">
    <property type="term" value="F:peptidase activity"/>
    <property type="evidence" value="ECO:0007669"/>
    <property type="project" value="UniProtKB-KW"/>
</dbReference>
<reference evidence="2 3" key="1">
    <citation type="journal article" date="2015" name="Genome Announc.">
        <title>Complete Genome Sequence of Sedimenticola thiotaurini Strain SIP-G1, a Polyphosphate- and Polyhydroxyalkanoate-Accumulating Sulfur-Oxidizing Gammaproteobacterium Isolated from Salt Marsh Sediments.</title>
        <authorList>
            <person name="Flood B.E."/>
            <person name="Jones D.S."/>
            <person name="Bailey J.V."/>
        </authorList>
    </citation>
    <scope>NUCLEOTIDE SEQUENCE [LARGE SCALE GENOMIC DNA]</scope>
    <source>
        <strain evidence="2 3">SIP-G1</strain>
    </source>
</reference>
<dbReference type="AlphaFoldDB" id="A0A0F7JZZ2"/>
<dbReference type="OrthoDB" id="8523349at2"/>
<organism evidence="2 3">
    <name type="scientific">Sedimenticola thiotaurini</name>
    <dbReference type="NCBI Taxonomy" id="1543721"/>
    <lineage>
        <taxon>Bacteria</taxon>
        <taxon>Pseudomonadati</taxon>
        <taxon>Pseudomonadota</taxon>
        <taxon>Gammaproteobacteria</taxon>
        <taxon>Chromatiales</taxon>
        <taxon>Sedimenticolaceae</taxon>
        <taxon>Sedimenticola</taxon>
    </lineage>
</organism>
<keyword evidence="1" id="KW-0004">4Fe-4S</keyword>
<dbReference type="Pfam" id="PF01136">
    <property type="entry name" value="Peptidase_U32"/>
    <property type="match status" value="1"/>
</dbReference>
<accession>A0A0F7JZZ2</accession>
<keyword evidence="2" id="KW-0645">Protease</keyword>
<feature type="binding site" evidence="1">
    <location>
        <position position="190"/>
    </location>
    <ligand>
        <name>[4Fe-4S] cluster</name>
        <dbReference type="ChEBI" id="CHEBI:49883"/>
    </ligand>
</feature>
<comment type="function">
    <text evidence="1">Required for O(2)-independent ubiquinone (coenzyme Q) biosynthesis. Together with UbiU, is essential for the C6-hydroxylation reaction in the oxygen-independent ubiquinone biosynthesis pathway.</text>
</comment>
<evidence type="ECO:0000313" key="3">
    <source>
        <dbReference type="Proteomes" id="UP000034410"/>
    </source>
</evidence>
<dbReference type="HAMAP" id="MF_02233">
    <property type="entry name" value="UbiV"/>
    <property type="match status" value="1"/>
</dbReference>
<comment type="cofactor">
    <cofactor evidence="1">
        <name>[4Fe-4S] cluster</name>
        <dbReference type="ChEBI" id="CHEBI:49883"/>
    </cofactor>
</comment>
<keyword evidence="1" id="KW-0479">Metal-binding</keyword>
<keyword evidence="1" id="KW-0408">Iron</keyword>
<keyword evidence="1" id="KW-0831">Ubiquinone biosynthesis</keyword>
<dbReference type="InterPro" id="IPR001539">
    <property type="entry name" value="Peptidase_U32"/>
</dbReference>
<feature type="binding site" evidence="1">
    <location>
        <position position="177"/>
    </location>
    <ligand>
        <name>[4Fe-4S] cluster</name>
        <dbReference type="ChEBI" id="CHEBI:49883"/>
    </ligand>
</feature>
<dbReference type="NCBIfam" id="NF011991">
    <property type="entry name" value="PRK15447.1"/>
    <property type="match status" value="1"/>
</dbReference>
<dbReference type="KEGG" id="seds:AAY24_07410"/>
<dbReference type="InterPro" id="IPR051454">
    <property type="entry name" value="RNA/ubiquinone_mod_enzymes"/>
</dbReference>
<dbReference type="RefSeq" id="WP_046859144.1">
    <property type="nucleotide sequence ID" value="NZ_CP011412.1"/>
</dbReference>
<comment type="pathway">
    <text evidence="1">Cofactor biosynthesis; ubiquinone biosynthesis.</text>
</comment>
<dbReference type="GO" id="GO:0051539">
    <property type="term" value="F:4 iron, 4 sulfur cluster binding"/>
    <property type="evidence" value="ECO:0007669"/>
    <property type="project" value="UniProtKB-UniRule"/>
</dbReference>
<evidence type="ECO:0000256" key="1">
    <source>
        <dbReference type="HAMAP-Rule" id="MF_02233"/>
    </source>
</evidence>
<sequence length="306" mass="34449">MNKQPKLSLGPVLYYWAKDQLLEFYEEMAASPVDIIYLGETVCSKRSLMRTDDWFALAERLTEAGKEVVFSTLALLEAESELKRLRRLCENGRHMVEANDMGAVQLMRGKPFVAGHSVNIYNDRTLALLARQGLKRWVFPVELSRETLKSMQSSRPEGVETELFAFGRLPLAYSARCFTARAFNLPKDDCQYRCLDFPDGLTLSAQDDTRFLALNGIQTQSAHTFNLLPDLDQVRELDVDVLRISPQANHTAKVIELFSGCLKGEIEREAAVTRLERLVPVGSCNGYWHGDAGMENRAQAAARALL</sequence>
<evidence type="ECO:0000313" key="2">
    <source>
        <dbReference type="EMBL" id="AKH20208.1"/>
    </source>
</evidence>
<proteinExistence type="inferred from homology"/>
<keyword evidence="1" id="KW-0411">Iron-sulfur</keyword>
<keyword evidence="3" id="KW-1185">Reference proteome</keyword>
<dbReference type="GO" id="GO:0006744">
    <property type="term" value="P:ubiquinone biosynthetic process"/>
    <property type="evidence" value="ECO:0007669"/>
    <property type="project" value="UniProtKB-UniRule"/>
</dbReference>
<name>A0A0F7JZZ2_9GAMM</name>
<dbReference type="Proteomes" id="UP000034410">
    <property type="component" value="Chromosome"/>
</dbReference>
<dbReference type="GO" id="GO:0006508">
    <property type="term" value="P:proteolysis"/>
    <property type="evidence" value="ECO:0007669"/>
    <property type="project" value="UniProtKB-KW"/>
</dbReference>
<gene>
    <name evidence="1" type="primary">ubiV</name>
    <name evidence="2" type="ORF">AAY24_07410</name>
</gene>
<dbReference type="PANTHER" id="PTHR30217">
    <property type="entry name" value="PEPTIDASE U32 FAMILY"/>
    <property type="match status" value="1"/>
</dbReference>
<dbReference type="PATRIC" id="fig|1543721.4.peg.1540"/>
<dbReference type="PANTHER" id="PTHR30217:SF11">
    <property type="entry name" value="UBIQUINONE BIOSYNTHESIS PROTEIN UBIV"/>
    <property type="match status" value="1"/>
</dbReference>
<comment type="subunit">
    <text evidence="1">Forms a heterodimer with UbiU.</text>
</comment>
<keyword evidence="2" id="KW-0378">Hydrolase</keyword>
<feature type="binding site" evidence="1">
    <location>
        <position position="194"/>
    </location>
    <ligand>
        <name>[4Fe-4S] cluster</name>
        <dbReference type="ChEBI" id="CHEBI:49883"/>
    </ligand>
</feature>